<proteinExistence type="inferred from homology"/>
<dbReference type="InterPro" id="IPR005119">
    <property type="entry name" value="LysR_subst-bd"/>
</dbReference>
<dbReference type="Pfam" id="PF00126">
    <property type="entry name" value="HTH_1"/>
    <property type="match status" value="1"/>
</dbReference>
<dbReference type="InterPro" id="IPR000847">
    <property type="entry name" value="LysR_HTH_N"/>
</dbReference>
<dbReference type="GO" id="GO:0000976">
    <property type="term" value="F:transcription cis-regulatory region binding"/>
    <property type="evidence" value="ECO:0007669"/>
    <property type="project" value="TreeGrafter"/>
</dbReference>
<evidence type="ECO:0000256" key="1">
    <source>
        <dbReference type="ARBA" id="ARBA00009437"/>
    </source>
</evidence>
<dbReference type="RefSeq" id="WP_077591373.1">
    <property type="nucleotide sequence ID" value="NZ_CP019642.1"/>
</dbReference>
<feature type="domain" description="HTH lysR-type" evidence="5">
    <location>
        <begin position="1"/>
        <end position="58"/>
    </location>
</feature>
<reference evidence="6 7" key="1">
    <citation type="submission" date="2017-02" db="EMBL/GenBank/DDBJ databases">
        <title>The complete genomic sequence of a novel cold adapted crude oil-degrading bacterium Planococcus qaidamina Y42.</title>
        <authorList>
            <person name="Yang R."/>
        </authorList>
    </citation>
    <scope>NUCLEOTIDE SEQUENCE [LARGE SCALE GENOMIC DNA]</scope>
    <source>
        <strain evidence="6 7">Y42</strain>
        <plasmid evidence="6 7">unnamed2</plasmid>
    </source>
</reference>
<sequence length="299" mass="33472">MDLQALKVFQTVAKMGTISAAARELNYAQSNITTKIQQLENHLQTTLFHRHNRGIILTSKGESLLIYAKRIFRLIDETNKVMKDDQTPKGPLMIGSMETTAAIRLPALLSKYHQGYPDVDLTIITGPTEQHLHGVLQYELDGAFVSGPIEHPEIIQETVFEEELVLITDMKQPSLSSLKEIENRTLLVFRSGCSYRAKLEDWLHQEGVVPNKIMEFGTLDAIIGCVAAGLGISMLPYSVVAKQINGGTLRQHKLPNPYGKVDTLFIYRKDKYVATPLTKFLNLLSEEKGLGEARNLIQI</sequence>
<gene>
    <name evidence="6" type="ORF">B0X71_20370</name>
</gene>
<dbReference type="Pfam" id="PF03466">
    <property type="entry name" value="LysR_substrate"/>
    <property type="match status" value="1"/>
</dbReference>
<dbReference type="Gene3D" id="1.10.10.10">
    <property type="entry name" value="Winged helix-like DNA-binding domain superfamily/Winged helix DNA-binding domain"/>
    <property type="match status" value="1"/>
</dbReference>
<dbReference type="PANTHER" id="PTHR30126:SF40">
    <property type="entry name" value="HTH-TYPE TRANSCRIPTIONAL REGULATOR GLTR"/>
    <property type="match status" value="1"/>
</dbReference>
<dbReference type="GO" id="GO:0003700">
    <property type="term" value="F:DNA-binding transcription factor activity"/>
    <property type="evidence" value="ECO:0007669"/>
    <property type="project" value="InterPro"/>
</dbReference>
<name>A0A1Q2L538_9BACL</name>
<dbReference type="CDD" id="cd08442">
    <property type="entry name" value="PBP2_YofA_SoxR_like"/>
    <property type="match status" value="1"/>
</dbReference>
<dbReference type="FunFam" id="1.10.10.10:FF:000001">
    <property type="entry name" value="LysR family transcriptional regulator"/>
    <property type="match status" value="1"/>
</dbReference>
<dbReference type="Proteomes" id="UP000188184">
    <property type="component" value="Plasmid unnamed2"/>
</dbReference>
<dbReference type="PRINTS" id="PR00039">
    <property type="entry name" value="HTHLYSR"/>
</dbReference>
<dbReference type="SUPFAM" id="SSF53850">
    <property type="entry name" value="Periplasmic binding protein-like II"/>
    <property type="match status" value="1"/>
</dbReference>
<keyword evidence="7" id="KW-1185">Reference proteome</keyword>
<keyword evidence="4" id="KW-0804">Transcription</keyword>
<keyword evidence="2" id="KW-0805">Transcription regulation</keyword>
<evidence type="ECO:0000313" key="7">
    <source>
        <dbReference type="Proteomes" id="UP000188184"/>
    </source>
</evidence>
<keyword evidence="3" id="KW-0238">DNA-binding</keyword>
<organism evidence="6 7">
    <name type="scientific">Planococcus lenghuensis</name>
    <dbReference type="NCBI Taxonomy" id="2213202"/>
    <lineage>
        <taxon>Bacteria</taxon>
        <taxon>Bacillati</taxon>
        <taxon>Bacillota</taxon>
        <taxon>Bacilli</taxon>
        <taxon>Bacillales</taxon>
        <taxon>Caryophanaceae</taxon>
        <taxon>Planococcus</taxon>
    </lineage>
</organism>
<geneLocation type="plasmid" evidence="6 7">
    <name>unnamed2</name>
</geneLocation>
<dbReference type="PANTHER" id="PTHR30126">
    <property type="entry name" value="HTH-TYPE TRANSCRIPTIONAL REGULATOR"/>
    <property type="match status" value="1"/>
</dbReference>
<evidence type="ECO:0000256" key="3">
    <source>
        <dbReference type="ARBA" id="ARBA00023125"/>
    </source>
</evidence>
<dbReference type="AlphaFoldDB" id="A0A1Q2L538"/>
<keyword evidence="6" id="KW-0614">Plasmid</keyword>
<dbReference type="EMBL" id="CP019642">
    <property type="protein sequence ID" value="AQQ55533.1"/>
    <property type="molecule type" value="Genomic_DNA"/>
</dbReference>
<dbReference type="InterPro" id="IPR036390">
    <property type="entry name" value="WH_DNA-bd_sf"/>
</dbReference>
<evidence type="ECO:0000256" key="2">
    <source>
        <dbReference type="ARBA" id="ARBA00023015"/>
    </source>
</evidence>
<dbReference type="PROSITE" id="PS50931">
    <property type="entry name" value="HTH_LYSR"/>
    <property type="match status" value="1"/>
</dbReference>
<protein>
    <submittedName>
        <fullName evidence="6">LysR family transcriptional regulator</fullName>
    </submittedName>
</protein>
<dbReference type="SUPFAM" id="SSF46785">
    <property type="entry name" value="Winged helix' DNA-binding domain"/>
    <property type="match status" value="1"/>
</dbReference>
<dbReference type="OrthoDB" id="9785745at2"/>
<evidence type="ECO:0000259" key="5">
    <source>
        <dbReference type="PROSITE" id="PS50931"/>
    </source>
</evidence>
<dbReference type="InterPro" id="IPR036388">
    <property type="entry name" value="WH-like_DNA-bd_sf"/>
</dbReference>
<comment type="similarity">
    <text evidence="1">Belongs to the LysR transcriptional regulatory family.</text>
</comment>
<evidence type="ECO:0000256" key="4">
    <source>
        <dbReference type="ARBA" id="ARBA00023163"/>
    </source>
</evidence>
<evidence type="ECO:0000313" key="6">
    <source>
        <dbReference type="EMBL" id="AQQ55533.1"/>
    </source>
</evidence>
<dbReference type="Gene3D" id="3.40.190.290">
    <property type="match status" value="1"/>
</dbReference>
<dbReference type="KEGG" id="pmar:B0X71_20370"/>
<accession>A0A1Q2L538</accession>